<name>A0A1I6I677_9GAMM</name>
<keyword evidence="1" id="KW-0812">Transmembrane</keyword>
<dbReference type="AlphaFoldDB" id="A0A1I6I677"/>
<proteinExistence type="predicted"/>
<accession>A0A1I6I677</accession>
<keyword evidence="3" id="KW-0808">Transferase</keyword>
<organism evidence="3 4">
    <name type="scientific">Marinobacter daqiaonensis</name>
    <dbReference type="NCBI Taxonomy" id="650891"/>
    <lineage>
        <taxon>Bacteria</taxon>
        <taxon>Pseudomonadati</taxon>
        <taxon>Pseudomonadota</taxon>
        <taxon>Gammaproteobacteria</taxon>
        <taxon>Pseudomonadales</taxon>
        <taxon>Marinobacteraceae</taxon>
        <taxon>Marinobacter</taxon>
    </lineage>
</organism>
<keyword evidence="1" id="KW-1133">Transmembrane helix</keyword>
<dbReference type="STRING" id="650891.SAMN05216203_1877"/>
<dbReference type="SUPFAM" id="SSF110857">
    <property type="entry name" value="Gamma-glutamyl cyclotransferase-like"/>
    <property type="match status" value="1"/>
</dbReference>
<dbReference type="GO" id="GO:0016740">
    <property type="term" value="F:transferase activity"/>
    <property type="evidence" value="ECO:0007669"/>
    <property type="project" value="UniProtKB-KW"/>
</dbReference>
<evidence type="ECO:0000313" key="4">
    <source>
        <dbReference type="Proteomes" id="UP000198644"/>
    </source>
</evidence>
<dbReference type="Pfam" id="PF06094">
    <property type="entry name" value="GGACT"/>
    <property type="match status" value="1"/>
</dbReference>
<dbReference type="EMBL" id="FOYW01000001">
    <property type="protein sequence ID" value="SFR62212.1"/>
    <property type="molecule type" value="Genomic_DNA"/>
</dbReference>
<keyword evidence="4" id="KW-1185">Reference proteome</keyword>
<feature type="transmembrane region" description="Helical" evidence="1">
    <location>
        <begin position="12"/>
        <end position="36"/>
    </location>
</feature>
<dbReference type="InterPro" id="IPR009288">
    <property type="entry name" value="AIG2-like_dom"/>
</dbReference>
<dbReference type="InterPro" id="IPR013024">
    <property type="entry name" value="GGCT-like"/>
</dbReference>
<dbReference type="Proteomes" id="UP000198644">
    <property type="component" value="Unassembled WGS sequence"/>
</dbReference>
<dbReference type="CDD" id="cd06661">
    <property type="entry name" value="GGCT_like"/>
    <property type="match status" value="1"/>
</dbReference>
<evidence type="ECO:0000313" key="3">
    <source>
        <dbReference type="EMBL" id="SFR62212.1"/>
    </source>
</evidence>
<protein>
    <submittedName>
        <fullName evidence="3">Gamma-glutamyl cyclotransferase, AIG2-like</fullName>
    </submittedName>
</protein>
<evidence type="ECO:0000256" key="1">
    <source>
        <dbReference type="SAM" id="Phobius"/>
    </source>
</evidence>
<dbReference type="RefSeq" id="WP_206675673.1">
    <property type="nucleotide sequence ID" value="NZ_FOYW01000001.1"/>
</dbReference>
<evidence type="ECO:0000259" key="2">
    <source>
        <dbReference type="Pfam" id="PF06094"/>
    </source>
</evidence>
<dbReference type="InterPro" id="IPR036568">
    <property type="entry name" value="GGCT-like_sf"/>
</dbReference>
<sequence length="152" mass="17286">MIPDEHTHRSRLKTFLLLTTGAVIMAAGVLMLYLWFAMLSPYGYEPPETLLPIDTARDHELFVFGTLRSPVVRWIVMGRGGEEQVAILEGYEKEGLDITPRAGSEVEGDLITVTAEELARLDRYERLGIRYERVKMALADGTSAWVYRRLTR</sequence>
<dbReference type="Gene3D" id="3.10.490.10">
    <property type="entry name" value="Gamma-glutamyl cyclotransferase-like"/>
    <property type="match status" value="1"/>
</dbReference>
<keyword evidence="1" id="KW-0472">Membrane</keyword>
<gene>
    <name evidence="3" type="ORF">SAMN05216203_1877</name>
</gene>
<feature type="domain" description="Gamma-glutamylcyclotransferase AIG2-like" evidence="2">
    <location>
        <begin position="61"/>
        <end position="147"/>
    </location>
</feature>
<reference evidence="3 4" key="1">
    <citation type="submission" date="2016-10" db="EMBL/GenBank/DDBJ databases">
        <authorList>
            <person name="de Groot N.N."/>
        </authorList>
    </citation>
    <scope>NUCLEOTIDE SEQUENCE [LARGE SCALE GENOMIC DNA]</scope>
    <source>
        <strain evidence="3 4">CGMCC 1.9167</strain>
    </source>
</reference>